<keyword evidence="2" id="KW-0238">DNA-binding</keyword>
<dbReference type="SMART" id="SM00342">
    <property type="entry name" value="HTH_ARAC"/>
    <property type="match status" value="1"/>
</dbReference>
<organism evidence="5 6">
    <name type="scientific">Levilactobacillus angrenensis</name>
    <dbReference type="NCBI Taxonomy" id="2486020"/>
    <lineage>
        <taxon>Bacteria</taxon>
        <taxon>Bacillati</taxon>
        <taxon>Bacillota</taxon>
        <taxon>Bacilli</taxon>
        <taxon>Lactobacillales</taxon>
        <taxon>Lactobacillaceae</taxon>
        <taxon>Levilactobacillus</taxon>
    </lineage>
</organism>
<gene>
    <name evidence="5" type="ORF">ACFP1M_08955</name>
</gene>
<accession>A0ABW1UA19</accession>
<name>A0ABW1UA19_9LACO</name>
<evidence type="ECO:0000256" key="1">
    <source>
        <dbReference type="ARBA" id="ARBA00023015"/>
    </source>
</evidence>
<dbReference type="SUPFAM" id="SSF46689">
    <property type="entry name" value="Homeodomain-like"/>
    <property type="match status" value="1"/>
</dbReference>
<dbReference type="PANTHER" id="PTHR43280:SF28">
    <property type="entry name" value="HTH-TYPE TRANSCRIPTIONAL ACTIVATOR RHAS"/>
    <property type="match status" value="1"/>
</dbReference>
<sequence length="373" mass="43837">MNRKCIEKKLFSFEKVELSYRKLFWACPYDDFPPVSSWRQFVGEYKKRIGEDASVRIPNTPPSDIQPRFFESQFFSDDAIQSQGKQFVNHKQLIYPPHLNTELVVFKHLRFLPIMMHTLEFVKVSYVFKGSCCLFLKGQKIALHQGDLIIVAPDIEQAFFCCDDNDIVLNIIMRRSTFQEAFSPLLMEQNDLSEFFLQMLYQKRFSQIIRFNTGNDDEIKEIILKLYEESQRSLDGSRIIMNSYVLLLFGRLIRYYAHRVSILIGNQKKQTVSNIILFIKNNQTTVTLQMVSDHFHLSLGYLSRFIKSETGMSFSDLLRELKMNAAVELLTKSNLSIEEIVTRVGYIDISNFYRNFKKMYHETPSGYRKKATR</sequence>
<dbReference type="EMBL" id="JBHSSO010000066">
    <property type="protein sequence ID" value="MFC6290295.1"/>
    <property type="molecule type" value="Genomic_DNA"/>
</dbReference>
<feature type="domain" description="HTH araC/xylS-type" evidence="4">
    <location>
        <begin position="273"/>
        <end position="370"/>
    </location>
</feature>
<dbReference type="PROSITE" id="PS01124">
    <property type="entry name" value="HTH_ARAC_FAMILY_2"/>
    <property type="match status" value="1"/>
</dbReference>
<dbReference type="Gene3D" id="2.60.120.10">
    <property type="entry name" value="Jelly Rolls"/>
    <property type="match status" value="1"/>
</dbReference>
<evidence type="ECO:0000256" key="2">
    <source>
        <dbReference type="ARBA" id="ARBA00023125"/>
    </source>
</evidence>
<dbReference type="SUPFAM" id="SSF51215">
    <property type="entry name" value="Regulatory protein AraC"/>
    <property type="match status" value="1"/>
</dbReference>
<dbReference type="InterPro" id="IPR037923">
    <property type="entry name" value="HTH-like"/>
</dbReference>
<evidence type="ECO:0000313" key="6">
    <source>
        <dbReference type="Proteomes" id="UP001596258"/>
    </source>
</evidence>
<protein>
    <submittedName>
        <fullName evidence="5">Helix-turn-helix domain-containing protein</fullName>
    </submittedName>
</protein>
<dbReference type="InterPro" id="IPR014710">
    <property type="entry name" value="RmlC-like_jellyroll"/>
</dbReference>
<dbReference type="InterPro" id="IPR009057">
    <property type="entry name" value="Homeodomain-like_sf"/>
</dbReference>
<proteinExistence type="predicted"/>
<dbReference type="PANTHER" id="PTHR43280">
    <property type="entry name" value="ARAC-FAMILY TRANSCRIPTIONAL REGULATOR"/>
    <property type="match status" value="1"/>
</dbReference>
<dbReference type="InterPro" id="IPR018060">
    <property type="entry name" value="HTH_AraC"/>
</dbReference>
<evidence type="ECO:0000313" key="5">
    <source>
        <dbReference type="EMBL" id="MFC6290295.1"/>
    </source>
</evidence>
<keyword evidence="3" id="KW-0804">Transcription</keyword>
<dbReference type="Gene3D" id="1.10.10.60">
    <property type="entry name" value="Homeodomain-like"/>
    <property type="match status" value="2"/>
</dbReference>
<dbReference type="Pfam" id="PF12833">
    <property type="entry name" value="HTH_18"/>
    <property type="match status" value="1"/>
</dbReference>
<dbReference type="RefSeq" id="WP_125576471.1">
    <property type="nucleotide sequence ID" value="NZ_JBHSSO010000066.1"/>
</dbReference>
<keyword evidence="1" id="KW-0805">Transcription regulation</keyword>
<evidence type="ECO:0000256" key="3">
    <source>
        <dbReference type="ARBA" id="ARBA00023163"/>
    </source>
</evidence>
<evidence type="ECO:0000259" key="4">
    <source>
        <dbReference type="PROSITE" id="PS01124"/>
    </source>
</evidence>
<keyword evidence="6" id="KW-1185">Reference proteome</keyword>
<dbReference type="Proteomes" id="UP001596258">
    <property type="component" value="Unassembled WGS sequence"/>
</dbReference>
<comment type="caution">
    <text evidence="5">The sequence shown here is derived from an EMBL/GenBank/DDBJ whole genome shotgun (WGS) entry which is preliminary data.</text>
</comment>
<reference evidence="6" key="1">
    <citation type="journal article" date="2019" name="Int. J. Syst. Evol. Microbiol.">
        <title>The Global Catalogue of Microorganisms (GCM) 10K type strain sequencing project: providing services to taxonomists for standard genome sequencing and annotation.</title>
        <authorList>
            <consortium name="The Broad Institute Genomics Platform"/>
            <consortium name="The Broad Institute Genome Sequencing Center for Infectious Disease"/>
            <person name="Wu L."/>
            <person name="Ma J."/>
        </authorList>
    </citation>
    <scope>NUCLEOTIDE SEQUENCE [LARGE SCALE GENOMIC DNA]</scope>
    <source>
        <strain evidence="6">CCM 8893</strain>
    </source>
</reference>